<dbReference type="InterPro" id="IPR008929">
    <property type="entry name" value="Chondroitin_lyas"/>
</dbReference>
<organism evidence="3 4">
    <name type="scientific">Oceaniovalibus guishaninsula JLT2003</name>
    <dbReference type="NCBI Taxonomy" id="1231392"/>
    <lineage>
        <taxon>Bacteria</taxon>
        <taxon>Pseudomonadati</taxon>
        <taxon>Pseudomonadota</taxon>
        <taxon>Alphaproteobacteria</taxon>
        <taxon>Rhodobacterales</taxon>
        <taxon>Roseobacteraceae</taxon>
        <taxon>Oceaniovalibus</taxon>
    </lineage>
</organism>
<dbReference type="eggNOG" id="COG5360">
    <property type="taxonomic scope" value="Bacteria"/>
</dbReference>
<evidence type="ECO:0000313" key="4">
    <source>
        <dbReference type="Proteomes" id="UP000006765"/>
    </source>
</evidence>
<evidence type="ECO:0000256" key="1">
    <source>
        <dbReference type="ARBA" id="ARBA00004196"/>
    </source>
</evidence>
<dbReference type="AlphaFoldDB" id="K2GL07"/>
<accession>K2GL07</accession>
<dbReference type="Gene3D" id="1.50.10.100">
    <property type="entry name" value="Chondroitin AC/alginate lyase"/>
    <property type="match status" value="1"/>
</dbReference>
<evidence type="ECO:0000313" key="3">
    <source>
        <dbReference type="EMBL" id="EKE43456.1"/>
    </source>
</evidence>
<dbReference type="EMBL" id="AMGO01000054">
    <property type="protein sequence ID" value="EKE43456.1"/>
    <property type="molecule type" value="Genomic_DNA"/>
</dbReference>
<gene>
    <name evidence="3" type="ORF">OCGS_2494</name>
</gene>
<dbReference type="GO" id="GO:0030313">
    <property type="term" value="C:cell envelope"/>
    <property type="evidence" value="ECO:0007669"/>
    <property type="project" value="UniProtKB-SubCell"/>
</dbReference>
<dbReference type="PATRIC" id="fig|1231392.3.peg.2508"/>
<sequence>MTVAAQGHNLAGNARPIADEMARHDGSRDGMGPGWRDRLGARLAGMGRRAAAPIAASGSRGIGSVARGRQLIDGRFLFAGYMVEARDTSLWDLPVPDAAFGAELHGFGWLDDLAAAGTDNAAAHARSWTHDWIRRFDGGRGPGWTPVLTGRRLGRWIDHAGMLTDRLGARQTARFHRALHRQWSYLRRRAGHAPVGLARFEALAGALLAGMALGGKARSVDALLDRFQDECAAHIAADGTIPGRNPEEAMETFALLARVSEALADAGRPAADEVDIALRRMAPVLRTLRHADGGLARFHGGGRGAEGRLDHALAASRVRPGPPLDGAMGFARLSHGRTTLILDAAPPPSGAGAESAHASTLAFELTSGRRPLIVGSGSGRTFDGKWRRAARATSSHSTLALDGSSSARLGPSVARGGRQVELLCDGPRDVRIERQRDETGSGLIAGHDGYLRSHGLTHVRQLHLSIDGRSLRGEDLLTTIELEDEAMFDRAKWNAGGRRFPFRIHFHLHPDVVVQRPSDRRTVLLALKSGEVWDFRHTGAAAVTVEPGVYLETHSLVPRPAAQIVLASTAVEYATRVSWTLAKARQTPDALRDLAPDAAEPDLPVPA</sequence>
<evidence type="ECO:0000259" key="2">
    <source>
        <dbReference type="Pfam" id="PF07940"/>
    </source>
</evidence>
<reference evidence="3 4" key="1">
    <citation type="journal article" date="2012" name="J. Bacteriol.">
        <title>Draft Genome Sequence of Oceaniovalibus guishaninsula JLT2003T.</title>
        <authorList>
            <person name="Tang K."/>
            <person name="Liu K."/>
            <person name="Jiao N."/>
        </authorList>
    </citation>
    <scope>NUCLEOTIDE SEQUENCE [LARGE SCALE GENOMIC DNA]</scope>
    <source>
        <strain evidence="3 4">JLT2003</strain>
    </source>
</reference>
<keyword evidence="4" id="KW-1185">Reference proteome</keyword>
<dbReference type="Proteomes" id="UP000006765">
    <property type="component" value="Unassembled WGS sequence"/>
</dbReference>
<dbReference type="InterPro" id="IPR012480">
    <property type="entry name" value="Hepar_II_III_C"/>
</dbReference>
<dbReference type="Gene3D" id="2.70.98.70">
    <property type="match status" value="1"/>
</dbReference>
<name>K2GL07_9RHOB</name>
<comment type="subcellular location">
    <subcellularLocation>
        <location evidence="1">Cell envelope</location>
    </subcellularLocation>
</comment>
<proteinExistence type="predicted"/>
<dbReference type="GO" id="GO:0016829">
    <property type="term" value="F:lyase activity"/>
    <property type="evidence" value="ECO:0007669"/>
    <property type="project" value="InterPro"/>
</dbReference>
<protein>
    <recommendedName>
        <fullName evidence="2">Heparinase II/III-like C-terminal domain-containing protein</fullName>
    </recommendedName>
</protein>
<comment type="caution">
    <text evidence="3">The sequence shown here is derived from an EMBL/GenBank/DDBJ whole genome shotgun (WGS) entry which is preliminary data.</text>
</comment>
<dbReference type="STRING" id="1231392.OCGS_2494"/>
<dbReference type="Pfam" id="PF07940">
    <property type="entry name" value="Hepar_II_III_C"/>
    <property type="match status" value="1"/>
</dbReference>
<feature type="domain" description="Heparinase II/III-like C-terminal" evidence="2">
    <location>
        <begin position="327"/>
        <end position="580"/>
    </location>
</feature>